<dbReference type="NCBIfam" id="TIGR01767">
    <property type="entry name" value="MTRK"/>
    <property type="match status" value="1"/>
</dbReference>
<feature type="binding site" evidence="7">
    <location>
        <position position="344"/>
    </location>
    <ligand>
        <name>substrate</name>
    </ligand>
</feature>
<dbReference type="EC" id="2.7.1.100" evidence="7"/>
<evidence type="ECO:0000256" key="5">
    <source>
        <dbReference type="ARBA" id="ARBA00022777"/>
    </source>
</evidence>
<name>A4CFB5_9GAMM</name>
<feature type="binding site" evidence="7">
    <location>
        <begin position="110"/>
        <end position="112"/>
    </location>
    <ligand>
        <name>ATP</name>
        <dbReference type="ChEBI" id="CHEBI:30616"/>
    </ligand>
</feature>
<evidence type="ECO:0000256" key="2">
    <source>
        <dbReference type="ARBA" id="ARBA00011738"/>
    </source>
</evidence>
<feature type="domain" description="Aminoglycoside phosphotransferase" evidence="8">
    <location>
        <begin position="34"/>
        <end position="262"/>
    </location>
</feature>
<dbReference type="InterPro" id="IPR011009">
    <property type="entry name" value="Kinase-like_dom_sf"/>
</dbReference>
<proteinExistence type="inferred from homology"/>
<dbReference type="PANTHER" id="PTHR34273">
    <property type="entry name" value="METHYLTHIORIBOSE KINASE"/>
    <property type="match status" value="1"/>
</dbReference>
<dbReference type="Proteomes" id="UP000006201">
    <property type="component" value="Unassembled WGS sequence"/>
</dbReference>
<sequence>MSQYVAFTEQDAIRYVQKNTTLFNIDDSLTCYEFGDGNLNMVFRVSNQAGQSIILKQALPYARCVGESWPLTLDRARIEAEALLAHSKVSPGHTAKVIAYNPELALMLLEDLGHMQILRTAQNQGQHFPLLGQHMAHYFANTAFYHSDFYLTAQRKKALVAQFINPELCQITEDLFLTDPFVGHERNNYPAELEPEVSKLQSNTSLRLAVAKLKSKFLSCPQTLLHGDVHSGSIFVDQSQTKLIDPEFAFFGPIGFDLGSFIGNLLINYCAQTGRMSDETARQTMQQHLLETLNITTSGFVQQFTELAAQHCQDISFADATYQQAFLQQVLQDAIGYSGCELIRRTIGLAHTSDIDTISDEKARLAVQQRTLVLGQALILNAQQVTTSAQLAELLHQHLN</sequence>
<dbReference type="AlphaFoldDB" id="A4CFB5"/>
<comment type="function">
    <text evidence="7">Catalyzes the phosphorylation of methylthioribose into methylthioribose-1-phosphate.</text>
</comment>
<dbReference type="Pfam" id="PF01636">
    <property type="entry name" value="APH"/>
    <property type="match status" value="1"/>
</dbReference>
<keyword evidence="10" id="KW-1185">Reference proteome</keyword>
<dbReference type="Gene3D" id="3.30.200.20">
    <property type="entry name" value="Phosphorylase Kinase, domain 1"/>
    <property type="match status" value="1"/>
</dbReference>
<comment type="subunit">
    <text evidence="2 7">Homodimer.</text>
</comment>
<evidence type="ECO:0000256" key="4">
    <source>
        <dbReference type="ARBA" id="ARBA00022741"/>
    </source>
</evidence>
<comment type="catalytic activity">
    <reaction evidence="7">
        <text>5-(methylsulfanyl)-D-ribose + ATP = 5-(methylsulfanyl)-alpha-D-ribose 1-phosphate + ADP + H(+)</text>
        <dbReference type="Rhea" id="RHEA:22312"/>
        <dbReference type="ChEBI" id="CHEBI:15378"/>
        <dbReference type="ChEBI" id="CHEBI:30616"/>
        <dbReference type="ChEBI" id="CHEBI:58533"/>
        <dbReference type="ChEBI" id="CHEBI:78440"/>
        <dbReference type="ChEBI" id="CHEBI:456216"/>
        <dbReference type="EC" id="2.7.1.100"/>
    </reaction>
</comment>
<dbReference type="EMBL" id="AAOH01000012">
    <property type="protein sequence ID" value="EAR26553.1"/>
    <property type="molecule type" value="Genomic_DNA"/>
</dbReference>
<dbReference type="HAMAP" id="MF_01683">
    <property type="entry name" value="Salvage_MtnK"/>
    <property type="match status" value="1"/>
</dbReference>
<comment type="pathway">
    <text evidence="7">Amino-acid biosynthesis; L-methionine biosynthesis via salvage pathway; S-methyl-5-thio-alpha-D-ribose 1-phosphate from S-methyl-5'-thioadenosine (hydrolase route): step 2/2.</text>
</comment>
<keyword evidence="7" id="KW-0486">Methionine biosynthesis</keyword>
<protein>
    <recommendedName>
        <fullName evidence="7">Methylthioribose kinase</fullName>
        <shortName evidence="7">MTR kinase</shortName>
        <ecNumber evidence="7">2.7.1.100</ecNumber>
    </recommendedName>
</protein>
<dbReference type="PANTHER" id="PTHR34273:SF2">
    <property type="entry name" value="METHYLTHIORIBOSE KINASE"/>
    <property type="match status" value="1"/>
</dbReference>
<dbReference type="InterPro" id="IPR009212">
    <property type="entry name" value="Methylthioribose_kinase"/>
</dbReference>
<evidence type="ECO:0000256" key="6">
    <source>
        <dbReference type="ARBA" id="ARBA00022840"/>
    </source>
</evidence>
<evidence type="ECO:0000313" key="9">
    <source>
        <dbReference type="EMBL" id="EAR26553.1"/>
    </source>
</evidence>
<dbReference type="SUPFAM" id="SSF56112">
    <property type="entry name" value="Protein kinase-like (PK-like)"/>
    <property type="match status" value="1"/>
</dbReference>
<evidence type="ECO:0000256" key="3">
    <source>
        <dbReference type="ARBA" id="ARBA00022679"/>
    </source>
</evidence>
<dbReference type="PIRSF" id="PIRSF031134">
    <property type="entry name" value="MTRK"/>
    <property type="match status" value="1"/>
</dbReference>
<comment type="caution">
    <text evidence="9">The sequence shown here is derived from an EMBL/GenBank/DDBJ whole genome shotgun (WGS) entry which is preliminary data.</text>
</comment>
<dbReference type="InterPro" id="IPR002575">
    <property type="entry name" value="Aminoglycoside_PTrfase"/>
</dbReference>
<reference evidence="9 10" key="1">
    <citation type="submission" date="2006-02" db="EMBL/GenBank/DDBJ databases">
        <authorList>
            <person name="Moran M.A."/>
            <person name="Kjelleberg S."/>
            <person name="Egan S."/>
            <person name="Saunders N."/>
            <person name="Thomas T."/>
            <person name="Ferriera S."/>
            <person name="Johnson J."/>
            <person name="Kravitz S."/>
            <person name="Halpern A."/>
            <person name="Remington K."/>
            <person name="Beeson K."/>
            <person name="Tran B."/>
            <person name="Rogers Y.-H."/>
            <person name="Friedman R."/>
            <person name="Venter J.C."/>
        </authorList>
    </citation>
    <scope>NUCLEOTIDE SEQUENCE [LARGE SCALE GENOMIC DNA]</scope>
    <source>
        <strain evidence="9 10">D2</strain>
    </source>
</reference>
<keyword evidence="3 7" id="KW-0808">Transferase</keyword>
<dbReference type="UniPathway" id="UPA00904">
    <property type="reaction ID" value="UER00872"/>
</dbReference>
<dbReference type="RefSeq" id="WP_009839256.1">
    <property type="nucleotide sequence ID" value="NZ_AAOH01000012.1"/>
</dbReference>
<evidence type="ECO:0000256" key="7">
    <source>
        <dbReference type="HAMAP-Rule" id="MF_01683"/>
    </source>
</evidence>
<dbReference type="OrthoDB" id="9777791at2"/>
<feature type="binding site" evidence="7">
    <location>
        <position position="228"/>
    </location>
    <ligand>
        <name>substrate</name>
    </ligand>
</feature>
<dbReference type="eggNOG" id="COG4857">
    <property type="taxonomic scope" value="Bacteria"/>
</dbReference>
<gene>
    <name evidence="7" type="primary">mtnK</name>
    <name evidence="9" type="ORF">PTD2_09409</name>
</gene>
<keyword evidence="5 7" id="KW-0418">Kinase</keyword>
<feature type="binding site" evidence="7">
    <location>
        <begin position="245"/>
        <end position="247"/>
    </location>
    <ligand>
        <name>ATP</name>
        <dbReference type="ChEBI" id="CHEBI:30616"/>
    </ligand>
</feature>
<feature type="binding site" evidence="7">
    <location>
        <position position="40"/>
    </location>
    <ligand>
        <name>ATP</name>
        <dbReference type="ChEBI" id="CHEBI:30616"/>
    </ligand>
</feature>
<dbReference type="HOGENOM" id="CLU_033681_0_0_6"/>
<comment type="similarity">
    <text evidence="1 7">Belongs to the methylthioribose kinase family.</text>
</comment>
<evidence type="ECO:0000259" key="8">
    <source>
        <dbReference type="Pfam" id="PF01636"/>
    </source>
</evidence>
<keyword evidence="6 7" id="KW-0067">ATP-binding</keyword>
<keyword evidence="7" id="KW-0028">Amino-acid biosynthesis</keyword>
<organism evidence="9 10">
    <name type="scientific">Pseudoalteromonas tunicata D2</name>
    <dbReference type="NCBI Taxonomy" id="87626"/>
    <lineage>
        <taxon>Bacteria</taxon>
        <taxon>Pseudomonadati</taxon>
        <taxon>Pseudomonadota</taxon>
        <taxon>Gammaproteobacteria</taxon>
        <taxon>Alteromonadales</taxon>
        <taxon>Pseudoalteromonadaceae</taxon>
        <taxon>Pseudoalteromonas</taxon>
    </lineage>
</organism>
<dbReference type="GO" id="GO:0019509">
    <property type="term" value="P:L-methionine salvage from methylthioadenosine"/>
    <property type="evidence" value="ECO:0007669"/>
    <property type="project" value="UniProtKB-UniRule"/>
</dbReference>
<evidence type="ECO:0000313" key="10">
    <source>
        <dbReference type="Proteomes" id="UP000006201"/>
    </source>
</evidence>
<accession>A4CFB5</accession>
<dbReference type="GO" id="GO:0046522">
    <property type="term" value="F:S-methyl-5-thioribose kinase activity"/>
    <property type="evidence" value="ECO:0007669"/>
    <property type="project" value="UniProtKB-UniRule"/>
</dbReference>
<dbReference type="GO" id="GO:0005524">
    <property type="term" value="F:ATP binding"/>
    <property type="evidence" value="ECO:0007669"/>
    <property type="project" value="UniProtKB-UniRule"/>
</dbReference>
<feature type="binding site" evidence="7">
    <location>
        <position position="56"/>
    </location>
    <ligand>
        <name>ATP</name>
        <dbReference type="ChEBI" id="CHEBI:30616"/>
    </ligand>
</feature>
<keyword evidence="4 7" id="KW-0547">Nucleotide-binding</keyword>
<evidence type="ECO:0000256" key="1">
    <source>
        <dbReference type="ARBA" id="ARBA00010165"/>
    </source>
</evidence>
<dbReference type="STRING" id="87626.PTD2_09409"/>
<dbReference type="Gene3D" id="3.90.1200.10">
    <property type="match status" value="1"/>
</dbReference>